<evidence type="ECO:0000313" key="2">
    <source>
        <dbReference type="EMBL" id="CAK0906891.1"/>
    </source>
</evidence>
<sequence>RQELQAGRWHVGPHAGAAGRQLPRRRLHLAQQLPRLRRAGGAHQHALGAANGGAWPGDSRSVTPSSARAASATQERRWAAATWAVAGRKKSTRPSATTSDSCRQRSPH</sequence>
<reference evidence="2" key="1">
    <citation type="submission" date="2023-10" db="EMBL/GenBank/DDBJ databases">
        <authorList>
            <person name="Chen Y."/>
            <person name="Shah S."/>
            <person name="Dougan E. K."/>
            <person name="Thang M."/>
            <person name="Chan C."/>
        </authorList>
    </citation>
    <scope>NUCLEOTIDE SEQUENCE [LARGE SCALE GENOMIC DNA]</scope>
</reference>
<feature type="region of interest" description="Disordered" evidence="1">
    <location>
        <begin position="38"/>
        <end position="108"/>
    </location>
</feature>
<accession>A0ABN9Y4R2</accession>
<feature type="non-terminal residue" evidence="2">
    <location>
        <position position="1"/>
    </location>
</feature>
<evidence type="ECO:0000256" key="1">
    <source>
        <dbReference type="SAM" id="MobiDB-lite"/>
    </source>
</evidence>
<feature type="region of interest" description="Disordered" evidence="1">
    <location>
        <begin position="1"/>
        <end position="24"/>
    </location>
</feature>
<organism evidence="2 3">
    <name type="scientific">Prorocentrum cordatum</name>
    <dbReference type="NCBI Taxonomy" id="2364126"/>
    <lineage>
        <taxon>Eukaryota</taxon>
        <taxon>Sar</taxon>
        <taxon>Alveolata</taxon>
        <taxon>Dinophyceae</taxon>
        <taxon>Prorocentrales</taxon>
        <taxon>Prorocentraceae</taxon>
        <taxon>Prorocentrum</taxon>
    </lineage>
</organism>
<evidence type="ECO:0000313" key="3">
    <source>
        <dbReference type="Proteomes" id="UP001189429"/>
    </source>
</evidence>
<feature type="compositionally biased region" description="Polar residues" evidence="1">
    <location>
        <begin position="60"/>
        <end position="73"/>
    </location>
</feature>
<dbReference type="Proteomes" id="UP001189429">
    <property type="component" value="Unassembled WGS sequence"/>
</dbReference>
<gene>
    <name evidence="2" type="ORF">PCOR1329_LOCUS82069</name>
</gene>
<comment type="caution">
    <text evidence="2">The sequence shown here is derived from an EMBL/GenBank/DDBJ whole genome shotgun (WGS) entry which is preliminary data.</text>
</comment>
<name>A0ABN9Y4R2_9DINO</name>
<proteinExistence type="predicted"/>
<protein>
    <submittedName>
        <fullName evidence="2">Uncharacterized protein</fullName>
    </submittedName>
</protein>
<keyword evidence="3" id="KW-1185">Reference proteome</keyword>
<dbReference type="EMBL" id="CAUYUJ010021763">
    <property type="protein sequence ID" value="CAK0906891.1"/>
    <property type="molecule type" value="Genomic_DNA"/>
</dbReference>